<proteinExistence type="predicted"/>
<protein>
    <recommendedName>
        <fullName evidence="4">Gluconate kinase</fullName>
    </recommendedName>
</protein>
<evidence type="ECO:0008006" key="4">
    <source>
        <dbReference type="Google" id="ProtNLM"/>
    </source>
</evidence>
<evidence type="ECO:0000313" key="2">
    <source>
        <dbReference type="EMBL" id="KAK1760005.1"/>
    </source>
</evidence>
<reference evidence="2" key="1">
    <citation type="submission" date="2023-06" db="EMBL/GenBank/DDBJ databases">
        <title>Genome-scale phylogeny and comparative genomics of the fungal order Sordariales.</title>
        <authorList>
            <consortium name="Lawrence Berkeley National Laboratory"/>
            <person name="Hensen N."/>
            <person name="Bonometti L."/>
            <person name="Westerberg I."/>
            <person name="Brannstrom I.O."/>
            <person name="Guillou S."/>
            <person name="Cros-Aarteil S."/>
            <person name="Calhoun S."/>
            <person name="Haridas S."/>
            <person name="Kuo A."/>
            <person name="Mondo S."/>
            <person name="Pangilinan J."/>
            <person name="Riley R."/>
            <person name="Labutti K."/>
            <person name="Andreopoulos B."/>
            <person name="Lipzen A."/>
            <person name="Chen C."/>
            <person name="Yanf M."/>
            <person name="Daum C."/>
            <person name="Ng V."/>
            <person name="Clum A."/>
            <person name="Steindorff A."/>
            <person name="Ohm R."/>
            <person name="Martin F."/>
            <person name="Silar P."/>
            <person name="Natvig D."/>
            <person name="Lalanne C."/>
            <person name="Gautier V."/>
            <person name="Ament-Velasquez S.L."/>
            <person name="Kruys A."/>
            <person name="Hutchinson M.I."/>
            <person name="Powell A.J."/>
            <person name="Barry K."/>
            <person name="Miller A.N."/>
            <person name="Grigoriev I.V."/>
            <person name="Debuchy R."/>
            <person name="Gladieux P."/>
            <person name="Thoren M.H."/>
            <person name="Johannesson H."/>
        </authorList>
    </citation>
    <scope>NUCLEOTIDE SEQUENCE</scope>
    <source>
        <strain evidence="2">PSN4</strain>
    </source>
</reference>
<keyword evidence="3" id="KW-1185">Reference proteome</keyword>
<feature type="region of interest" description="Disordered" evidence="1">
    <location>
        <begin position="85"/>
        <end position="112"/>
    </location>
</feature>
<dbReference type="AlphaFoldDB" id="A0AAJ0FGC9"/>
<organism evidence="2 3">
    <name type="scientific">Echria macrotheca</name>
    <dbReference type="NCBI Taxonomy" id="438768"/>
    <lineage>
        <taxon>Eukaryota</taxon>
        <taxon>Fungi</taxon>
        <taxon>Dikarya</taxon>
        <taxon>Ascomycota</taxon>
        <taxon>Pezizomycotina</taxon>
        <taxon>Sordariomycetes</taxon>
        <taxon>Sordariomycetidae</taxon>
        <taxon>Sordariales</taxon>
        <taxon>Schizotheciaceae</taxon>
        <taxon>Echria</taxon>
    </lineage>
</organism>
<gene>
    <name evidence="2" type="ORF">QBC47DRAFT_316947</name>
</gene>
<feature type="compositionally biased region" description="Basic and acidic residues" evidence="1">
    <location>
        <begin position="85"/>
        <end position="96"/>
    </location>
</feature>
<dbReference type="InterPro" id="IPR027417">
    <property type="entry name" value="P-loop_NTPase"/>
</dbReference>
<dbReference type="Proteomes" id="UP001239445">
    <property type="component" value="Unassembled WGS sequence"/>
</dbReference>
<evidence type="ECO:0000313" key="3">
    <source>
        <dbReference type="Proteomes" id="UP001239445"/>
    </source>
</evidence>
<sequence>MAESGQHDSQPMVYVVLLSGTHVTGKETLAVSLSKSLGCPWVKGEMVHSSSDRGASSQSKKGFDYSQVFGRIWLDKLHRVGFRADLRRPATPDGDPKQAGSSEQQEAKPEQGPHCAAVISCYAMRRHARDAVRAAMRTLSIRSVFVIMQITEQTLSGRTLGAEEPELAARIMGEKVAHIELPQEDEEDIILIDSMQDVDAMFVEIRERIQRQVRGDM</sequence>
<dbReference type="SUPFAM" id="SSF52540">
    <property type="entry name" value="P-loop containing nucleoside triphosphate hydrolases"/>
    <property type="match status" value="1"/>
</dbReference>
<evidence type="ECO:0000256" key="1">
    <source>
        <dbReference type="SAM" id="MobiDB-lite"/>
    </source>
</evidence>
<accession>A0AAJ0FGC9</accession>
<name>A0AAJ0FGC9_9PEZI</name>
<comment type="caution">
    <text evidence="2">The sequence shown here is derived from an EMBL/GenBank/DDBJ whole genome shotgun (WGS) entry which is preliminary data.</text>
</comment>
<dbReference type="EMBL" id="MU839828">
    <property type="protein sequence ID" value="KAK1760005.1"/>
    <property type="molecule type" value="Genomic_DNA"/>
</dbReference>
<dbReference type="Gene3D" id="3.40.50.300">
    <property type="entry name" value="P-loop containing nucleotide triphosphate hydrolases"/>
    <property type="match status" value="1"/>
</dbReference>